<dbReference type="SMART" id="SM00389">
    <property type="entry name" value="HOX"/>
    <property type="match status" value="1"/>
</dbReference>
<feature type="region of interest" description="Disordered" evidence="8">
    <location>
        <begin position="103"/>
        <end position="243"/>
    </location>
</feature>
<name>A0A9N9ZZQ4_BEMTA</name>
<evidence type="ECO:0000256" key="8">
    <source>
        <dbReference type="SAM" id="MobiDB-lite"/>
    </source>
</evidence>
<evidence type="ECO:0000256" key="6">
    <source>
        <dbReference type="PROSITE-ProRule" id="PRU00108"/>
    </source>
</evidence>
<feature type="compositionally biased region" description="Polar residues" evidence="8">
    <location>
        <begin position="133"/>
        <end position="153"/>
    </location>
</feature>
<dbReference type="EMBL" id="OU963862">
    <property type="protein sequence ID" value="CAH0381064.1"/>
    <property type="molecule type" value="Genomic_DNA"/>
</dbReference>
<gene>
    <name evidence="10" type="ORF">BEMITA_LOCUS749</name>
</gene>
<dbReference type="PROSITE" id="PS00027">
    <property type="entry name" value="HOMEOBOX_1"/>
    <property type="match status" value="1"/>
</dbReference>
<feature type="compositionally biased region" description="Low complexity" evidence="8">
    <location>
        <begin position="154"/>
        <end position="168"/>
    </location>
</feature>
<dbReference type="GO" id="GO:0000978">
    <property type="term" value="F:RNA polymerase II cis-regulatory region sequence-specific DNA binding"/>
    <property type="evidence" value="ECO:0007669"/>
    <property type="project" value="TreeGrafter"/>
</dbReference>
<accession>A0A9N9ZZQ4</accession>
<dbReference type="Proteomes" id="UP001152759">
    <property type="component" value="Chromosome 1"/>
</dbReference>
<feature type="compositionally biased region" description="Basic and acidic residues" evidence="8">
    <location>
        <begin position="170"/>
        <end position="179"/>
    </location>
</feature>
<dbReference type="Pfam" id="PF00046">
    <property type="entry name" value="Homeodomain"/>
    <property type="match status" value="1"/>
</dbReference>
<dbReference type="FunFam" id="1.10.10.60:FF:000142">
    <property type="entry name" value="homeobox protein OTX2 isoform X2"/>
    <property type="match status" value="1"/>
</dbReference>
<evidence type="ECO:0000313" key="11">
    <source>
        <dbReference type="Proteomes" id="UP001152759"/>
    </source>
</evidence>
<evidence type="ECO:0000256" key="3">
    <source>
        <dbReference type="ARBA" id="ARBA00023125"/>
    </source>
</evidence>
<dbReference type="Gene3D" id="1.10.10.60">
    <property type="entry name" value="Homeodomain-like"/>
    <property type="match status" value="1"/>
</dbReference>
<keyword evidence="2" id="KW-0217">Developmental protein</keyword>
<evidence type="ECO:0000256" key="5">
    <source>
        <dbReference type="ARBA" id="ARBA00023242"/>
    </source>
</evidence>
<feature type="compositionally biased region" description="Basic and acidic residues" evidence="8">
    <location>
        <begin position="191"/>
        <end position="200"/>
    </location>
</feature>
<reference evidence="10" key="1">
    <citation type="submission" date="2021-12" db="EMBL/GenBank/DDBJ databases">
        <authorList>
            <person name="King R."/>
        </authorList>
    </citation>
    <scope>NUCLEOTIDE SEQUENCE</scope>
</reference>
<dbReference type="PANTHER" id="PTHR45793:SF5">
    <property type="entry name" value="HOMEOTIC PROTEIN OCELLILESS"/>
    <property type="match status" value="1"/>
</dbReference>
<dbReference type="CDD" id="cd00086">
    <property type="entry name" value="homeodomain"/>
    <property type="match status" value="1"/>
</dbReference>
<sequence>MASSYLKSQPVLPPHPQFHGAAVPYGLARLDAGVGYPQALNPRKQRRERTTFTRAQLDILESLFAKTRYPDIFMREEVALKINLPESRVQVWFKNRRAKCRQQLQQSSSSSKSRSHHSSTSSSSAASEHRNLSHSSSAASTNMTITSTASSLMKATPTTTGTASAKSKASFREGVKEESLPLGQLAPGEDMMPKAEEKNVKSSPLTFPGGLGGMTSLPAPVTPAGSAPSSVMTTPSPPLTPGSSSNGYQHELNAYCWGSPPTSTPPNTYHHQNYPYYSNMQEYFPPPPSTSHQTAAAPGSKFHHHHHMMPYNSYSPIPDPTGHYHHHHHHQGYAAHAAAHAHAHAPAHAHAHAGHHMRFEHGEQHEYLTPEKYPIL</sequence>
<evidence type="ECO:0000256" key="1">
    <source>
        <dbReference type="ARBA" id="ARBA00004123"/>
    </source>
</evidence>
<dbReference type="GO" id="GO:0005634">
    <property type="term" value="C:nucleus"/>
    <property type="evidence" value="ECO:0007669"/>
    <property type="project" value="UniProtKB-SubCell"/>
</dbReference>
<dbReference type="InterPro" id="IPR009057">
    <property type="entry name" value="Homeodomain-like_sf"/>
</dbReference>
<keyword evidence="11" id="KW-1185">Reference proteome</keyword>
<dbReference type="AlphaFoldDB" id="A0A9N9ZZQ4"/>
<feature type="DNA-binding region" description="Homeobox" evidence="6">
    <location>
        <begin position="45"/>
        <end position="104"/>
    </location>
</feature>
<dbReference type="PROSITE" id="PS50071">
    <property type="entry name" value="HOMEOBOX_2"/>
    <property type="match status" value="1"/>
</dbReference>
<evidence type="ECO:0000256" key="4">
    <source>
        <dbReference type="ARBA" id="ARBA00023155"/>
    </source>
</evidence>
<dbReference type="SUPFAM" id="SSF46689">
    <property type="entry name" value="Homeodomain-like"/>
    <property type="match status" value="1"/>
</dbReference>
<evidence type="ECO:0000313" key="10">
    <source>
        <dbReference type="EMBL" id="CAH0381064.1"/>
    </source>
</evidence>
<evidence type="ECO:0000259" key="9">
    <source>
        <dbReference type="PROSITE" id="PS50071"/>
    </source>
</evidence>
<protein>
    <recommendedName>
        <fullName evidence="9">Homeobox domain-containing protein</fullName>
    </recommendedName>
</protein>
<proteinExistence type="predicted"/>
<dbReference type="InterPro" id="IPR001356">
    <property type="entry name" value="HD"/>
</dbReference>
<organism evidence="10 11">
    <name type="scientific">Bemisia tabaci</name>
    <name type="common">Sweetpotato whitefly</name>
    <name type="synonym">Aleurodes tabaci</name>
    <dbReference type="NCBI Taxonomy" id="7038"/>
    <lineage>
        <taxon>Eukaryota</taxon>
        <taxon>Metazoa</taxon>
        <taxon>Ecdysozoa</taxon>
        <taxon>Arthropoda</taxon>
        <taxon>Hexapoda</taxon>
        <taxon>Insecta</taxon>
        <taxon>Pterygota</taxon>
        <taxon>Neoptera</taxon>
        <taxon>Paraneoptera</taxon>
        <taxon>Hemiptera</taxon>
        <taxon>Sternorrhyncha</taxon>
        <taxon>Aleyrodoidea</taxon>
        <taxon>Aleyrodidae</taxon>
        <taxon>Aleyrodinae</taxon>
        <taxon>Bemisia</taxon>
    </lineage>
</organism>
<comment type="subcellular location">
    <subcellularLocation>
        <location evidence="1 6 7">Nucleus</location>
    </subcellularLocation>
</comment>
<dbReference type="InterPro" id="IPR017970">
    <property type="entry name" value="Homeobox_CS"/>
</dbReference>
<feature type="domain" description="Homeobox" evidence="9">
    <location>
        <begin position="43"/>
        <end position="103"/>
    </location>
</feature>
<dbReference type="GO" id="GO:0000981">
    <property type="term" value="F:DNA-binding transcription factor activity, RNA polymerase II-specific"/>
    <property type="evidence" value="ECO:0007669"/>
    <property type="project" value="InterPro"/>
</dbReference>
<evidence type="ECO:0000256" key="2">
    <source>
        <dbReference type="ARBA" id="ARBA00022473"/>
    </source>
</evidence>
<feature type="region of interest" description="Disordered" evidence="8">
    <location>
        <begin position="285"/>
        <end position="304"/>
    </location>
</feature>
<keyword evidence="3 6" id="KW-0238">DNA-binding</keyword>
<evidence type="ECO:0000256" key="7">
    <source>
        <dbReference type="RuleBase" id="RU000682"/>
    </source>
</evidence>
<dbReference type="PANTHER" id="PTHR45793">
    <property type="entry name" value="HOMEOBOX PROTEIN"/>
    <property type="match status" value="1"/>
</dbReference>
<keyword evidence="4 6" id="KW-0371">Homeobox</keyword>
<feature type="compositionally biased region" description="Low complexity" evidence="8">
    <location>
        <begin position="107"/>
        <end position="126"/>
    </location>
</feature>
<keyword evidence="5 6" id="KW-0539">Nucleus</keyword>